<gene>
    <name evidence="5" type="ORF">J5N97_010951</name>
</gene>
<dbReference type="GO" id="GO:0008252">
    <property type="term" value="F:nucleotidase activity"/>
    <property type="evidence" value="ECO:0007669"/>
    <property type="project" value="InterPro"/>
</dbReference>
<dbReference type="GO" id="GO:0005829">
    <property type="term" value="C:cytosol"/>
    <property type="evidence" value="ECO:0007669"/>
    <property type="project" value="TreeGrafter"/>
</dbReference>
<dbReference type="EMBL" id="JAGGNH010000002">
    <property type="protein sequence ID" value="KAJ0982696.1"/>
    <property type="molecule type" value="Genomic_DNA"/>
</dbReference>
<comment type="similarity">
    <text evidence="1">Belongs to the SurE nucleotidase family.</text>
</comment>
<dbReference type="PANTHER" id="PTHR30457">
    <property type="entry name" value="5'-NUCLEOTIDASE SURE"/>
    <property type="match status" value="1"/>
</dbReference>
<evidence type="ECO:0000313" key="6">
    <source>
        <dbReference type="Proteomes" id="UP001085076"/>
    </source>
</evidence>
<dbReference type="SUPFAM" id="SSF64167">
    <property type="entry name" value="SurE-like"/>
    <property type="match status" value="1"/>
</dbReference>
<name>A0A9D5HN95_9LILI</name>
<keyword evidence="6" id="KW-1185">Reference proteome</keyword>
<dbReference type="GO" id="GO:0046872">
    <property type="term" value="F:metal ion binding"/>
    <property type="evidence" value="ECO:0007669"/>
    <property type="project" value="UniProtKB-KW"/>
</dbReference>
<reference evidence="5" key="1">
    <citation type="submission" date="2021-03" db="EMBL/GenBank/DDBJ databases">
        <authorList>
            <person name="Li Z."/>
            <person name="Yang C."/>
        </authorList>
    </citation>
    <scope>NUCLEOTIDE SEQUENCE</scope>
    <source>
        <strain evidence="5">Dzin_1.0</strain>
        <tissue evidence="5">Leaf</tissue>
    </source>
</reference>
<dbReference type="PANTHER" id="PTHR30457:SF0">
    <property type="entry name" value="PHOSPHATASE, PUTATIVE (AFU_ORTHOLOGUE AFUA_4G01070)-RELATED"/>
    <property type="match status" value="1"/>
</dbReference>
<proteinExistence type="inferred from homology"/>
<evidence type="ECO:0000313" key="5">
    <source>
        <dbReference type="EMBL" id="KAJ0982696.1"/>
    </source>
</evidence>
<sequence>MEVKLSKEATAIPTVLVTNEGGINEDGLRILVQVLLSTGCYRVLVCAPDSSQAFVGHGITWRQALCVKPVKIEGAIAFEVTGTPADCASLGVSGVLFNGTTPDLVLSGINVGNTCANTICYSGIVAAAREAVLQGVPSIALSYGWRKNISSTYDLKVAAESCLPIISSVLNEIKHKTFPPQTFLNINLPTSVSNHKGFRLTTKQGKLNLKIGYTQTSSVVLVEGDATADMHVINASGTERDAFSSPAQEQFWLRSEILAFRLIVSDPDSILDKIEGAKSVFIQNPQIHRFSSSITTISLAFDLRDLLLLSWLPWRTPSLPPELSWPDQSYRAYT</sequence>
<dbReference type="OrthoDB" id="202825at2759"/>
<dbReference type="Gene3D" id="3.40.1210.10">
    <property type="entry name" value="Survival protein SurE-like phosphatase/nucleotidase"/>
    <property type="match status" value="1"/>
</dbReference>
<dbReference type="NCBIfam" id="TIGR00087">
    <property type="entry name" value="surE"/>
    <property type="match status" value="1"/>
</dbReference>
<dbReference type="AlphaFoldDB" id="A0A9D5HN95"/>
<dbReference type="InterPro" id="IPR030048">
    <property type="entry name" value="SurE"/>
</dbReference>
<dbReference type="Pfam" id="PF01975">
    <property type="entry name" value="SurE"/>
    <property type="match status" value="1"/>
</dbReference>
<evidence type="ECO:0000259" key="4">
    <source>
        <dbReference type="Pfam" id="PF01975"/>
    </source>
</evidence>
<accession>A0A9D5HN95</accession>
<keyword evidence="2" id="KW-0479">Metal-binding</keyword>
<keyword evidence="3" id="KW-0378">Hydrolase</keyword>
<feature type="domain" description="Survival protein SurE-like phosphatase/nucleotidase" evidence="4">
    <location>
        <begin position="15"/>
        <end position="203"/>
    </location>
</feature>
<dbReference type="InterPro" id="IPR002828">
    <property type="entry name" value="SurE-like_Pase/nucleotidase"/>
</dbReference>
<evidence type="ECO:0000256" key="3">
    <source>
        <dbReference type="ARBA" id="ARBA00022801"/>
    </source>
</evidence>
<dbReference type="InterPro" id="IPR036523">
    <property type="entry name" value="SurE-like_sf"/>
</dbReference>
<evidence type="ECO:0000256" key="1">
    <source>
        <dbReference type="ARBA" id="ARBA00011062"/>
    </source>
</evidence>
<protein>
    <recommendedName>
        <fullName evidence="4">Survival protein SurE-like phosphatase/nucleotidase domain-containing protein</fullName>
    </recommendedName>
</protein>
<evidence type="ECO:0000256" key="2">
    <source>
        <dbReference type="ARBA" id="ARBA00022723"/>
    </source>
</evidence>
<dbReference type="Proteomes" id="UP001085076">
    <property type="component" value="Miscellaneous, Linkage group lg02"/>
</dbReference>
<reference evidence="5" key="2">
    <citation type="journal article" date="2022" name="Hortic Res">
        <title>The genome of Dioscorea zingiberensis sheds light on the biosynthesis, origin and evolution of the medicinally important diosgenin saponins.</title>
        <authorList>
            <person name="Li Y."/>
            <person name="Tan C."/>
            <person name="Li Z."/>
            <person name="Guo J."/>
            <person name="Li S."/>
            <person name="Chen X."/>
            <person name="Wang C."/>
            <person name="Dai X."/>
            <person name="Yang H."/>
            <person name="Song W."/>
            <person name="Hou L."/>
            <person name="Xu J."/>
            <person name="Tong Z."/>
            <person name="Xu A."/>
            <person name="Yuan X."/>
            <person name="Wang W."/>
            <person name="Yang Q."/>
            <person name="Chen L."/>
            <person name="Sun Z."/>
            <person name="Wang K."/>
            <person name="Pan B."/>
            <person name="Chen J."/>
            <person name="Bao Y."/>
            <person name="Liu F."/>
            <person name="Qi X."/>
            <person name="Gang D.R."/>
            <person name="Wen J."/>
            <person name="Li J."/>
        </authorList>
    </citation>
    <scope>NUCLEOTIDE SEQUENCE</scope>
    <source>
        <strain evidence="5">Dzin_1.0</strain>
    </source>
</reference>
<comment type="caution">
    <text evidence="5">The sequence shown here is derived from an EMBL/GenBank/DDBJ whole genome shotgun (WGS) entry which is preliminary data.</text>
</comment>
<organism evidence="5 6">
    <name type="scientific">Dioscorea zingiberensis</name>
    <dbReference type="NCBI Taxonomy" id="325984"/>
    <lineage>
        <taxon>Eukaryota</taxon>
        <taxon>Viridiplantae</taxon>
        <taxon>Streptophyta</taxon>
        <taxon>Embryophyta</taxon>
        <taxon>Tracheophyta</taxon>
        <taxon>Spermatophyta</taxon>
        <taxon>Magnoliopsida</taxon>
        <taxon>Liliopsida</taxon>
        <taxon>Dioscoreales</taxon>
        <taxon>Dioscoreaceae</taxon>
        <taxon>Dioscorea</taxon>
    </lineage>
</organism>